<comment type="similarity">
    <text evidence="2 6">Belongs to the FKBP-type PPIase family.</text>
</comment>
<keyword evidence="11" id="KW-1185">Reference proteome</keyword>
<dbReference type="GO" id="GO:0006457">
    <property type="term" value="P:protein folding"/>
    <property type="evidence" value="ECO:0007669"/>
    <property type="project" value="InterPro"/>
</dbReference>
<feature type="domain" description="PPIase FKBP-type" evidence="9">
    <location>
        <begin position="154"/>
        <end position="241"/>
    </location>
</feature>
<evidence type="ECO:0000256" key="2">
    <source>
        <dbReference type="ARBA" id="ARBA00006577"/>
    </source>
</evidence>
<accession>A0A3D9RK82</accession>
<dbReference type="Pfam" id="PF00254">
    <property type="entry name" value="FKBP_C"/>
    <property type="match status" value="1"/>
</dbReference>
<comment type="catalytic activity">
    <reaction evidence="1 5 6">
        <text>[protein]-peptidylproline (omega=180) = [protein]-peptidylproline (omega=0)</text>
        <dbReference type="Rhea" id="RHEA:16237"/>
        <dbReference type="Rhea" id="RHEA-COMP:10747"/>
        <dbReference type="Rhea" id="RHEA-COMP:10748"/>
        <dbReference type="ChEBI" id="CHEBI:83833"/>
        <dbReference type="ChEBI" id="CHEBI:83834"/>
        <dbReference type="EC" id="5.2.1.8"/>
    </reaction>
</comment>
<sequence>MKVIKSLFLSVIVISLASCNSNGVSNKPLKSEIDSVSYALGMDMGLKIKSNFENVNEELYFQGLKNGIDSTNLKFNANEVTKIVNTYFQKLQQEKRKQQQEEAAKIAAEKFADVKAEGEKFLEENKSKAGVITTESGLQYIVMKEGSGEKPVATSKVKVHYHGTLIDGTVFDSSVDKGTPAEFGVNRVIKGWTEGLQLMAVGSKYKFFIPQELGYGSTPRQGGAIRPFDTLIFEVELLDIVKK</sequence>
<dbReference type="PROSITE" id="PS51257">
    <property type="entry name" value="PROKAR_LIPOPROTEIN"/>
    <property type="match status" value="1"/>
</dbReference>
<dbReference type="EC" id="5.2.1.8" evidence="6"/>
<dbReference type="PANTHER" id="PTHR43811:SF23">
    <property type="entry name" value="FKBP-TYPE 22 KDA PEPTIDYL-PROLYL CIS-TRANS ISOMERASE"/>
    <property type="match status" value="1"/>
</dbReference>
<keyword evidence="4 5" id="KW-0413">Isomerase</keyword>
<evidence type="ECO:0000313" key="11">
    <source>
        <dbReference type="Proteomes" id="UP000256429"/>
    </source>
</evidence>
<keyword evidence="8" id="KW-0732">Signal</keyword>
<evidence type="ECO:0000256" key="5">
    <source>
        <dbReference type="PROSITE-ProRule" id="PRU00277"/>
    </source>
</evidence>
<organism evidence="10 11">
    <name type="scientific">Lutibacter oceani</name>
    <dbReference type="NCBI Taxonomy" id="1853311"/>
    <lineage>
        <taxon>Bacteria</taxon>
        <taxon>Pseudomonadati</taxon>
        <taxon>Bacteroidota</taxon>
        <taxon>Flavobacteriia</taxon>
        <taxon>Flavobacteriales</taxon>
        <taxon>Flavobacteriaceae</taxon>
        <taxon>Lutibacter</taxon>
    </lineage>
</organism>
<keyword evidence="7" id="KW-0175">Coiled coil</keyword>
<name>A0A3D9RK82_9FLAO</name>
<dbReference type="OrthoDB" id="9814548at2"/>
<evidence type="ECO:0000313" key="10">
    <source>
        <dbReference type="EMBL" id="REE79938.1"/>
    </source>
</evidence>
<feature type="coiled-coil region" evidence="7">
    <location>
        <begin position="90"/>
        <end position="117"/>
    </location>
</feature>
<dbReference type="Gene3D" id="1.10.287.460">
    <property type="entry name" value="Peptidyl-prolyl cis-trans isomerase, FKBP-type, N-terminal domain"/>
    <property type="match status" value="1"/>
</dbReference>
<keyword evidence="3 5" id="KW-0697">Rotamase</keyword>
<evidence type="ECO:0000256" key="1">
    <source>
        <dbReference type="ARBA" id="ARBA00000971"/>
    </source>
</evidence>
<evidence type="ECO:0000259" key="9">
    <source>
        <dbReference type="PROSITE" id="PS50059"/>
    </source>
</evidence>
<dbReference type="SUPFAM" id="SSF54534">
    <property type="entry name" value="FKBP-like"/>
    <property type="match status" value="1"/>
</dbReference>
<dbReference type="FunFam" id="3.10.50.40:FF:000006">
    <property type="entry name" value="Peptidyl-prolyl cis-trans isomerase"/>
    <property type="match status" value="1"/>
</dbReference>
<gene>
    <name evidence="10" type="ORF">BX611_2838</name>
</gene>
<evidence type="ECO:0000256" key="8">
    <source>
        <dbReference type="SAM" id="SignalP"/>
    </source>
</evidence>
<dbReference type="AlphaFoldDB" id="A0A3D9RK82"/>
<dbReference type="Pfam" id="PF01346">
    <property type="entry name" value="FKBP_N"/>
    <property type="match status" value="1"/>
</dbReference>
<dbReference type="PANTHER" id="PTHR43811">
    <property type="entry name" value="FKBP-TYPE PEPTIDYL-PROLYL CIS-TRANS ISOMERASE FKPA"/>
    <property type="match status" value="1"/>
</dbReference>
<reference evidence="10 11" key="1">
    <citation type="submission" date="2018-08" db="EMBL/GenBank/DDBJ databases">
        <title>Genomic Encyclopedia of Type Strains, Phase III (KMG-III): the genomes of soil and plant-associated and newly described type strains.</title>
        <authorList>
            <person name="Whitman W."/>
        </authorList>
    </citation>
    <scope>NUCLEOTIDE SEQUENCE [LARGE SCALE GENOMIC DNA]</scope>
    <source>
        <strain evidence="10 11">325-5</strain>
    </source>
</reference>
<dbReference type="InterPro" id="IPR046357">
    <property type="entry name" value="PPIase_dom_sf"/>
</dbReference>
<evidence type="ECO:0000256" key="3">
    <source>
        <dbReference type="ARBA" id="ARBA00023110"/>
    </source>
</evidence>
<proteinExistence type="inferred from homology"/>
<feature type="signal peptide" evidence="8">
    <location>
        <begin position="1"/>
        <end position="17"/>
    </location>
</feature>
<comment type="caution">
    <text evidence="10">The sequence shown here is derived from an EMBL/GenBank/DDBJ whole genome shotgun (WGS) entry which is preliminary data.</text>
</comment>
<evidence type="ECO:0000256" key="6">
    <source>
        <dbReference type="RuleBase" id="RU003915"/>
    </source>
</evidence>
<protein>
    <recommendedName>
        <fullName evidence="6">Peptidyl-prolyl cis-trans isomerase</fullName>
        <ecNumber evidence="6">5.2.1.8</ecNumber>
    </recommendedName>
</protein>
<dbReference type="InterPro" id="IPR000774">
    <property type="entry name" value="PPIase_FKBP_N"/>
</dbReference>
<dbReference type="GO" id="GO:0003755">
    <property type="term" value="F:peptidyl-prolyl cis-trans isomerase activity"/>
    <property type="evidence" value="ECO:0007669"/>
    <property type="project" value="UniProtKB-UniRule"/>
</dbReference>
<dbReference type="EMBL" id="QTTQ01000012">
    <property type="protein sequence ID" value="REE79938.1"/>
    <property type="molecule type" value="Genomic_DNA"/>
</dbReference>
<dbReference type="InterPro" id="IPR036944">
    <property type="entry name" value="PPIase_FKBP_N_sf"/>
</dbReference>
<dbReference type="RefSeq" id="WP_115882449.1">
    <property type="nucleotide sequence ID" value="NZ_QTTQ01000012.1"/>
</dbReference>
<dbReference type="Gene3D" id="3.10.50.40">
    <property type="match status" value="1"/>
</dbReference>
<dbReference type="PROSITE" id="PS50059">
    <property type="entry name" value="FKBP_PPIASE"/>
    <property type="match status" value="1"/>
</dbReference>
<dbReference type="Proteomes" id="UP000256429">
    <property type="component" value="Unassembled WGS sequence"/>
</dbReference>
<evidence type="ECO:0000256" key="7">
    <source>
        <dbReference type="SAM" id="Coils"/>
    </source>
</evidence>
<dbReference type="InterPro" id="IPR001179">
    <property type="entry name" value="PPIase_FKBP_dom"/>
</dbReference>
<feature type="chain" id="PRO_5017669561" description="Peptidyl-prolyl cis-trans isomerase" evidence="8">
    <location>
        <begin position="18"/>
        <end position="243"/>
    </location>
</feature>
<evidence type="ECO:0000256" key="4">
    <source>
        <dbReference type="ARBA" id="ARBA00023235"/>
    </source>
</evidence>